<dbReference type="PANTHER" id="PTHR14233:SF4">
    <property type="entry name" value="SOLUTE CARRIER FAMILY 35 MEMBER F2"/>
    <property type="match status" value="1"/>
</dbReference>
<feature type="transmembrane region" description="Helical" evidence="9">
    <location>
        <begin position="218"/>
        <end position="238"/>
    </location>
</feature>
<feature type="transmembrane region" description="Helical" evidence="9">
    <location>
        <begin position="161"/>
        <end position="182"/>
    </location>
</feature>
<dbReference type="SUPFAM" id="SSF103481">
    <property type="entry name" value="Multidrug resistance efflux transporter EmrE"/>
    <property type="match status" value="2"/>
</dbReference>
<keyword evidence="11" id="KW-1185">Reference proteome</keyword>
<dbReference type="Pfam" id="PF06027">
    <property type="entry name" value="SLC35F"/>
    <property type="match status" value="1"/>
</dbReference>
<comment type="caution">
    <text evidence="10">The sequence shown here is derived from an EMBL/GenBank/DDBJ whole genome shotgun (WGS) entry which is preliminary data.</text>
</comment>
<evidence type="ECO:0000313" key="11">
    <source>
        <dbReference type="Proteomes" id="UP000835052"/>
    </source>
</evidence>
<feature type="transmembrane region" description="Helical" evidence="9">
    <location>
        <begin position="344"/>
        <end position="364"/>
    </location>
</feature>
<evidence type="ECO:0000256" key="4">
    <source>
        <dbReference type="ARBA" id="ARBA00022692"/>
    </source>
</evidence>
<sequence length="462" mass="51248">MRGERADSFSYHHQSVYGQERRPLCDQRMTSYGANPQPLPSRFATGYQPSGFANSRNPLTLVPRRFAPPNTQEDEEDSINCSPCCDDPNISRTFRSLVLGQILSLCLCGTGVSSQILKDRGVNAPAAQAFTNYFLLCFVYCIALACKSGEEGLSSVLRKRGWRYFLLAFIDVEANYMIVYAYQFTNLTSIQLLDCATIPTVLLLSWLFLSVRYLLSHILGVTICLIGIACVIWADALGDQSGFGGGSNKVLGDVLCLGAAMLYAVCNVAEEFLVKQHSRIEYLGMVGLFGCIVSGIQLAVLEQDNLAKINWDGATIGYFLLFGVSMFIFYSFVTVVLQQSSALMFNLATLTADFYSLLFGIYLFDQKFHYLYFFSFVICIVGSVIYSVRETQQRDPDEPRRVCPCLFKCCCCCPCFFDDVESTEGSLEVSPNPQLQMGINANGSSSCPVHGRSSRNASFTRL</sequence>
<organism evidence="10 11">
    <name type="scientific">Caenorhabditis auriculariae</name>
    <dbReference type="NCBI Taxonomy" id="2777116"/>
    <lineage>
        <taxon>Eukaryota</taxon>
        <taxon>Metazoa</taxon>
        <taxon>Ecdysozoa</taxon>
        <taxon>Nematoda</taxon>
        <taxon>Chromadorea</taxon>
        <taxon>Rhabditida</taxon>
        <taxon>Rhabditina</taxon>
        <taxon>Rhabditomorpha</taxon>
        <taxon>Rhabditoidea</taxon>
        <taxon>Rhabditidae</taxon>
        <taxon>Peloderinae</taxon>
        <taxon>Caenorhabditis</taxon>
    </lineage>
</organism>
<gene>
    <name evidence="10" type="ORF">CAUJ_LOCUS577</name>
</gene>
<dbReference type="InterPro" id="IPR052221">
    <property type="entry name" value="SLC35F_Transporter"/>
</dbReference>
<evidence type="ECO:0000256" key="8">
    <source>
        <dbReference type="SAM" id="MobiDB-lite"/>
    </source>
</evidence>
<protein>
    <recommendedName>
        <fullName evidence="12">Solute carrier family 35 member F1</fullName>
    </recommendedName>
</protein>
<dbReference type="InterPro" id="IPR037185">
    <property type="entry name" value="EmrE-like"/>
</dbReference>
<feature type="region of interest" description="Disordered" evidence="8">
    <location>
        <begin position="441"/>
        <end position="462"/>
    </location>
</feature>
<keyword evidence="4 9" id="KW-0812">Transmembrane</keyword>
<dbReference type="PANTHER" id="PTHR14233">
    <property type="entry name" value="DUF914-RELATED"/>
    <property type="match status" value="1"/>
</dbReference>
<feature type="transmembrane region" description="Helical" evidence="9">
    <location>
        <begin position="250"/>
        <end position="270"/>
    </location>
</feature>
<dbReference type="GO" id="GO:0022857">
    <property type="term" value="F:transmembrane transporter activity"/>
    <property type="evidence" value="ECO:0007669"/>
    <property type="project" value="InterPro"/>
</dbReference>
<comment type="subcellular location">
    <subcellularLocation>
        <location evidence="1">Membrane</location>
        <topology evidence="1">Multi-pass membrane protein</topology>
    </subcellularLocation>
</comment>
<dbReference type="GO" id="GO:0016020">
    <property type="term" value="C:membrane"/>
    <property type="evidence" value="ECO:0007669"/>
    <property type="project" value="UniProtKB-SubCell"/>
</dbReference>
<feature type="transmembrane region" description="Helical" evidence="9">
    <location>
        <begin position="97"/>
        <end position="117"/>
    </location>
</feature>
<keyword evidence="5 9" id="KW-1133">Transmembrane helix</keyword>
<dbReference type="InterPro" id="IPR009262">
    <property type="entry name" value="SLC35_F1/F2/F6"/>
</dbReference>
<evidence type="ECO:0008006" key="12">
    <source>
        <dbReference type="Google" id="ProtNLM"/>
    </source>
</evidence>
<evidence type="ECO:0000256" key="3">
    <source>
        <dbReference type="ARBA" id="ARBA00022448"/>
    </source>
</evidence>
<comment type="similarity">
    <text evidence="2">Belongs to the SLC35F solute transporter family.</text>
</comment>
<keyword evidence="6 9" id="KW-0472">Membrane</keyword>
<feature type="transmembrane region" description="Helical" evidence="9">
    <location>
        <begin position="188"/>
        <end position="211"/>
    </location>
</feature>
<reference evidence="10" key="1">
    <citation type="submission" date="2020-10" db="EMBL/GenBank/DDBJ databases">
        <authorList>
            <person name="Kikuchi T."/>
        </authorList>
    </citation>
    <scope>NUCLEOTIDE SEQUENCE</scope>
    <source>
        <strain evidence="10">NKZ352</strain>
    </source>
</reference>
<name>A0A8S1GPN7_9PELO</name>
<evidence type="ECO:0000256" key="1">
    <source>
        <dbReference type="ARBA" id="ARBA00004141"/>
    </source>
</evidence>
<feature type="transmembrane region" description="Helical" evidence="9">
    <location>
        <begin position="282"/>
        <end position="301"/>
    </location>
</feature>
<keyword evidence="3" id="KW-0813">Transport</keyword>
<evidence type="ECO:0000313" key="10">
    <source>
        <dbReference type="EMBL" id="CAD6184658.1"/>
    </source>
</evidence>
<proteinExistence type="inferred from homology"/>
<feature type="transmembrane region" description="Helical" evidence="9">
    <location>
        <begin position="370"/>
        <end position="388"/>
    </location>
</feature>
<evidence type="ECO:0000256" key="9">
    <source>
        <dbReference type="SAM" id="Phobius"/>
    </source>
</evidence>
<comment type="function">
    <text evidence="7">Putative solute transporter.</text>
</comment>
<evidence type="ECO:0000256" key="5">
    <source>
        <dbReference type="ARBA" id="ARBA00022989"/>
    </source>
</evidence>
<dbReference type="OrthoDB" id="429955at2759"/>
<dbReference type="EMBL" id="CAJGYM010000001">
    <property type="protein sequence ID" value="CAD6184658.1"/>
    <property type="molecule type" value="Genomic_DNA"/>
</dbReference>
<accession>A0A8S1GPN7</accession>
<dbReference type="AlphaFoldDB" id="A0A8S1GPN7"/>
<dbReference type="Proteomes" id="UP000835052">
    <property type="component" value="Unassembled WGS sequence"/>
</dbReference>
<evidence type="ECO:0000256" key="7">
    <source>
        <dbReference type="ARBA" id="ARBA00037727"/>
    </source>
</evidence>
<feature type="transmembrane region" description="Helical" evidence="9">
    <location>
        <begin position="129"/>
        <end position="149"/>
    </location>
</feature>
<evidence type="ECO:0000256" key="6">
    <source>
        <dbReference type="ARBA" id="ARBA00023136"/>
    </source>
</evidence>
<evidence type="ECO:0000256" key="2">
    <source>
        <dbReference type="ARBA" id="ARBA00007863"/>
    </source>
</evidence>
<feature type="transmembrane region" description="Helical" evidence="9">
    <location>
        <begin position="316"/>
        <end position="337"/>
    </location>
</feature>